<evidence type="ECO:0000313" key="3">
    <source>
        <dbReference type="Proteomes" id="UP000654257"/>
    </source>
</evidence>
<comment type="caution">
    <text evidence="2">The sequence shown here is derived from an EMBL/GenBank/DDBJ whole genome shotgun (WGS) entry which is preliminary data.</text>
</comment>
<evidence type="ECO:0000313" key="2">
    <source>
        <dbReference type="EMBL" id="GGF96098.1"/>
    </source>
</evidence>
<proteinExistence type="predicted"/>
<reference evidence="2" key="1">
    <citation type="journal article" date="2014" name="Int. J. Syst. Evol. Microbiol.">
        <title>Complete genome sequence of Corynebacterium casei LMG S-19264T (=DSM 44701T), isolated from a smear-ripened cheese.</title>
        <authorList>
            <consortium name="US DOE Joint Genome Institute (JGI-PGF)"/>
            <person name="Walter F."/>
            <person name="Albersmeier A."/>
            <person name="Kalinowski J."/>
            <person name="Ruckert C."/>
        </authorList>
    </citation>
    <scope>NUCLEOTIDE SEQUENCE</scope>
    <source>
        <strain evidence="2">CCM 7905</strain>
    </source>
</reference>
<keyword evidence="3" id="KW-1185">Reference proteome</keyword>
<evidence type="ECO:0000256" key="1">
    <source>
        <dbReference type="SAM" id="Phobius"/>
    </source>
</evidence>
<name>A0A917FR61_9NOCA</name>
<dbReference type="EMBL" id="BMCU01000001">
    <property type="protein sequence ID" value="GGF96098.1"/>
    <property type="molecule type" value="Genomic_DNA"/>
</dbReference>
<accession>A0A917FR61</accession>
<dbReference type="Proteomes" id="UP000654257">
    <property type="component" value="Unassembled WGS sequence"/>
</dbReference>
<reference evidence="2" key="2">
    <citation type="submission" date="2020-09" db="EMBL/GenBank/DDBJ databases">
        <authorList>
            <person name="Sun Q."/>
            <person name="Sedlacek I."/>
        </authorList>
    </citation>
    <scope>NUCLEOTIDE SEQUENCE</scope>
    <source>
        <strain evidence="2">CCM 7905</strain>
    </source>
</reference>
<keyword evidence="1" id="KW-0812">Transmembrane</keyword>
<sequence>MSTWLNVSALWKVIVFGLVLGAGLPALFALGVRSAAMGTAGADGTTTSTSPAGKALAFLAFAIVAIAVVLGVLFISRDFIGHHTGVYILGAKAK</sequence>
<dbReference type="RefSeq" id="WP_188543329.1">
    <property type="nucleotide sequence ID" value="NZ_BMCU01000001.1"/>
</dbReference>
<keyword evidence="1" id="KW-0472">Membrane</keyword>
<keyword evidence="1" id="KW-1133">Transmembrane helix</keyword>
<gene>
    <name evidence="2" type="ORF">GCM10007304_07570</name>
</gene>
<protein>
    <recommendedName>
        <fullName evidence="4">Transmembrane protein</fullName>
    </recommendedName>
</protein>
<dbReference type="AlphaFoldDB" id="A0A917FR61"/>
<evidence type="ECO:0008006" key="4">
    <source>
        <dbReference type="Google" id="ProtNLM"/>
    </source>
</evidence>
<organism evidence="2 3">
    <name type="scientific">Rhodococcoides trifolii</name>
    <dbReference type="NCBI Taxonomy" id="908250"/>
    <lineage>
        <taxon>Bacteria</taxon>
        <taxon>Bacillati</taxon>
        <taxon>Actinomycetota</taxon>
        <taxon>Actinomycetes</taxon>
        <taxon>Mycobacteriales</taxon>
        <taxon>Nocardiaceae</taxon>
        <taxon>Rhodococcoides</taxon>
    </lineage>
</organism>
<feature type="transmembrane region" description="Helical" evidence="1">
    <location>
        <begin position="52"/>
        <end position="75"/>
    </location>
</feature>